<sequence>MTIFLWFSAWTPYVVINFIGIFFPDKITPMITIWGSTLSKVSAVYNPIVYGISHPRYKTALRDTFPSLSCFVGKPEDDAKSVVTTESGDTNRQVQETVA</sequence>
<evidence type="ECO:0000256" key="2">
    <source>
        <dbReference type="ARBA" id="ARBA00022692"/>
    </source>
</evidence>
<dbReference type="PANTHER" id="PTHR24240">
    <property type="entry name" value="OPSIN"/>
    <property type="match status" value="1"/>
</dbReference>
<feature type="region of interest" description="Disordered" evidence="9">
    <location>
        <begin position="78"/>
        <end position="99"/>
    </location>
</feature>
<keyword evidence="8" id="KW-0844">Vision</keyword>
<evidence type="ECO:0000256" key="6">
    <source>
        <dbReference type="ARBA" id="ARBA00023170"/>
    </source>
</evidence>
<dbReference type="InterPro" id="IPR017452">
    <property type="entry name" value="GPCR_Rhodpsn_7TM"/>
</dbReference>
<evidence type="ECO:0000313" key="12">
    <source>
        <dbReference type="EMBL" id="CAD7277396.1"/>
    </source>
</evidence>
<dbReference type="OrthoDB" id="6373057at2759"/>
<dbReference type="AlphaFoldDB" id="A0A7R9BL81"/>
<evidence type="ECO:0000256" key="1">
    <source>
        <dbReference type="ARBA" id="ARBA00004141"/>
    </source>
</evidence>
<keyword evidence="2 10" id="KW-0812">Transmembrane</keyword>
<dbReference type="GO" id="GO:0004930">
    <property type="term" value="F:G protein-coupled receptor activity"/>
    <property type="evidence" value="ECO:0007669"/>
    <property type="project" value="UniProtKB-KW"/>
</dbReference>
<dbReference type="PROSITE" id="PS50262">
    <property type="entry name" value="G_PROTEIN_RECEP_F1_2"/>
    <property type="match status" value="1"/>
</dbReference>
<keyword evidence="3 10" id="KW-1133">Transmembrane helix</keyword>
<evidence type="ECO:0000256" key="7">
    <source>
        <dbReference type="ARBA" id="ARBA00023224"/>
    </source>
</evidence>
<evidence type="ECO:0000256" key="5">
    <source>
        <dbReference type="ARBA" id="ARBA00023136"/>
    </source>
</evidence>
<keyword evidence="8" id="KW-0716">Sensory transduction</keyword>
<keyword evidence="5 10" id="KW-0472">Membrane</keyword>
<evidence type="ECO:0000256" key="10">
    <source>
        <dbReference type="SAM" id="Phobius"/>
    </source>
</evidence>
<dbReference type="SUPFAM" id="SSF81321">
    <property type="entry name" value="Family A G protein-coupled receptor-like"/>
    <property type="match status" value="1"/>
</dbReference>
<evidence type="ECO:0000259" key="11">
    <source>
        <dbReference type="PROSITE" id="PS50262"/>
    </source>
</evidence>
<comment type="subcellular location">
    <subcellularLocation>
        <location evidence="1">Membrane</location>
        <topology evidence="1">Multi-pass membrane protein</topology>
    </subcellularLocation>
</comment>
<dbReference type="GO" id="GO:0016020">
    <property type="term" value="C:membrane"/>
    <property type="evidence" value="ECO:0007669"/>
    <property type="project" value="UniProtKB-SubCell"/>
</dbReference>
<accession>A0A7R9BL81</accession>
<feature type="domain" description="G-protein coupled receptors family 1 profile" evidence="11">
    <location>
        <begin position="1"/>
        <end position="50"/>
    </location>
</feature>
<evidence type="ECO:0000256" key="9">
    <source>
        <dbReference type="SAM" id="MobiDB-lite"/>
    </source>
</evidence>
<evidence type="ECO:0000256" key="4">
    <source>
        <dbReference type="ARBA" id="ARBA00023040"/>
    </source>
</evidence>
<keyword evidence="6" id="KW-0675">Receptor</keyword>
<name>A0A7R9BL81_9CRUS</name>
<gene>
    <name evidence="12" type="ORF">NMOB1V02_LOCUS5129</name>
</gene>
<proteinExistence type="predicted"/>
<feature type="compositionally biased region" description="Polar residues" evidence="9">
    <location>
        <begin position="82"/>
        <end position="99"/>
    </location>
</feature>
<protein>
    <recommendedName>
        <fullName evidence="11">G-protein coupled receptors family 1 profile domain-containing protein</fullName>
    </recommendedName>
</protein>
<dbReference type="EMBL" id="OA882933">
    <property type="protein sequence ID" value="CAD7277396.1"/>
    <property type="molecule type" value="Genomic_DNA"/>
</dbReference>
<keyword evidence="13" id="KW-1185">Reference proteome</keyword>
<dbReference type="EMBL" id="CAJPEX010000896">
    <property type="protein sequence ID" value="CAG0917548.1"/>
    <property type="molecule type" value="Genomic_DNA"/>
</dbReference>
<evidence type="ECO:0000313" key="13">
    <source>
        <dbReference type="Proteomes" id="UP000678499"/>
    </source>
</evidence>
<organism evidence="12">
    <name type="scientific">Notodromas monacha</name>
    <dbReference type="NCBI Taxonomy" id="399045"/>
    <lineage>
        <taxon>Eukaryota</taxon>
        <taxon>Metazoa</taxon>
        <taxon>Ecdysozoa</taxon>
        <taxon>Arthropoda</taxon>
        <taxon>Crustacea</taxon>
        <taxon>Oligostraca</taxon>
        <taxon>Ostracoda</taxon>
        <taxon>Podocopa</taxon>
        <taxon>Podocopida</taxon>
        <taxon>Cypridocopina</taxon>
        <taxon>Cypridoidea</taxon>
        <taxon>Cyprididae</taxon>
        <taxon>Notodromas</taxon>
    </lineage>
</organism>
<reference evidence="12" key="1">
    <citation type="submission" date="2020-11" db="EMBL/GenBank/DDBJ databases">
        <authorList>
            <person name="Tran Van P."/>
        </authorList>
    </citation>
    <scope>NUCLEOTIDE SEQUENCE</scope>
</reference>
<evidence type="ECO:0000256" key="3">
    <source>
        <dbReference type="ARBA" id="ARBA00022989"/>
    </source>
</evidence>
<keyword evidence="4" id="KW-0297">G-protein coupled receptor</keyword>
<evidence type="ECO:0000256" key="8">
    <source>
        <dbReference type="ARBA" id="ARBA00023305"/>
    </source>
</evidence>
<dbReference type="Gene3D" id="1.20.1070.10">
    <property type="entry name" value="Rhodopsin 7-helix transmembrane proteins"/>
    <property type="match status" value="1"/>
</dbReference>
<feature type="transmembrane region" description="Helical" evidence="10">
    <location>
        <begin position="6"/>
        <end position="23"/>
    </location>
</feature>
<keyword evidence="7" id="KW-0807">Transducer</keyword>
<dbReference type="Proteomes" id="UP000678499">
    <property type="component" value="Unassembled WGS sequence"/>
</dbReference>
<dbReference type="InterPro" id="IPR050125">
    <property type="entry name" value="GPCR_opsins"/>
</dbReference>
<dbReference type="GO" id="GO:0007601">
    <property type="term" value="P:visual perception"/>
    <property type="evidence" value="ECO:0007669"/>
    <property type="project" value="UniProtKB-KW"/>
</dbReference>